<comment type="similarity">
    <text evidence="2 11">Belongs to the insulin family.</text>
</comment>
<dbReference type="InterPro" id="IPR036438">
    <property type="entry name" value="Insulin-like_sf"/>
</dbReference>
<evidence type="ECO:0000256" key="6">
    <source>
        <dbReference type="ARBA" id="ARBA00022729"/>
    </source>
</evidence>
<protein>
    <recommendedName>
        <fullName evidence="3">Insulin-like 3</fullName>
    </recommendedName>
    <alternativeName>
        <fullName evidence="10">Leydig insulin-like peptide</fullName>
    </alternativeName>
    <alternativeName>
        <fullName evidence="9">Relaxin-like factor</fullName>
    </alternativeName>
</protein>
<evidence type="ECO:0000256" key="8">
    <source>
        <dbReference type="ARBA" id="ARBA00025288"/>
    </source>
</evidence>
<dbReference type="GO" id="GO:0005615">
    <property type="term" value="C:extracellular space"/>
    <property type="evidence" value="ECO:0007669"/>
    <property type="project" value="TreeGrafter"/>
</dbReference>
<proteinExistence type="inferred from homology"/>
<keyword evidence="6 13" id="KW-0732">Signal</keyword>
<dbReference type="GO" id="GO:0001664">
    <property type="term" value="F:G protein-coupled receptor binding"/>
    <property type="evidence" value="ECO:0007669"/>
    <property type="project" value="TreeGrafter"/>
</dbReference>
<reference evidence="15" key="1">
    <citation type="submission" date="2023-03" db="EMBL/GenBank/DDBJ databases">
        <title>Electrophorus voltai genome.</title>
        <authorList>
            <person name="Bian C."/>
        </authorList>
    </citation>
    <scope>NUCLEOTIDE SEQUENCE</scope>
    <source>
        <strain evidence="15">CB-2022</strain>
        <tissue evidence="15">Muscle</tissue>
    </source>
</reference>
<dbReference type="GO" id="GO:0005179">
    <property type="term" value="F:hormone activity"/>
    <property type="evidence" value="ECO:0007669"/>
    <property type="project" value="InterPro"/>
</dbReference>
<feature type="signal peptide" evidence="13">
    <location>
        <begin position="1"/>
        <end position="18"/>
    </location>
</feature>
<evidence type="ECO:0000256" key="1">
    <source>
        <dbReference type="ARBA" id="ARBA00004613"/>
    </source>
</evidence>
<dbReference type="SMART" id="SM00078">
    <property type="entry name" value="IlGF"/>
    <property type="match status" value="1"/>
</dbReference>
<evidence type="ECO:0000256" key="5">
    <source>
        <dbReference type="ARBA" id="ARBA00022685"/>
    </source>
</evidence>
<evidence type="ECO:0000313" key="15">
    <source>
        <dbReference type="EMBL" id="KAK1790665.1"/>
    </source>
</evidence>
<evidence type="ECO:0000256" key="10">
    <source>
        <dbReference type="ARBA" id="ARBA00032881"/>
    </source>
</evidence>
<comment type="function">
    <text evidence="8">Seems to play a role in testicular function. May be a trophic hormone with a role in testicular descent in fetal life. Is a ligand for LGR8 receptor.</text>
</comment>
<dbReference type="PROSITE" id="PS00262">
    <property type="entry name" value="INSULIN"/>
    <property type="match status" value="1"/>
</dbReference>
<keyword evidence="5" id="KW-0165">Cleavage on pair of basic residues</keyword>
<dbReference type="InterPro" id="IPR043387">
    <property type="entry name" value="INSL3/INSL4"/>
</dbReference>
<feature type="compositionally biased region" description="Polar residues" evidence="12">
    <location>
        <begin position="95"/>
        <end position="107"/>
    </location>
</feature>
<feature type="region of interest" description="Disordered" evidence="12">
    <location>
        <begin position="50"/>
        <end position="136"/>
    </location>
</feature>
<dbReference type="PANTHER" id="PTHR10423">
    <property type="entry name" value="INSULIN-LIKE 3"/>
    <property type="match status" value="1"/>
</dbReference>
<keyword evidence="7" id="KW-1015">Disulfide bond</keyword>
<evidence type="ECO:0000256" key="12">
    <source>
        <dbReference type="SAM" id="MobiDB-lite"/>
    </source>
</evidence>
<dbReference type="Gene3D" id="1.10.100.10">
    <property type="entry name" value="Insulin-like"/>
    <property type="match status" value="1"/>
</dbReference>
<dbReference type="PANTHER" id="PTHR10423:SF3">
    <property type="entry name" value="INSULIN-LIKE 3"/>
    <property type="match status" value="1"/>
</dbReference>
<evidence type="ECO:0000256" key="11">
    <source>
        <dbReference type="RuleBase" id="RU000406"/>
    </source>
</evidence>
<keyword evidence="4 11" id="KW-0964">Secreted</keyword>
<dbReference type="Proteomes" id="UP001239994">
    <property type="component" value="Unassembled WGS sequence"/>
</dbReference>
<gene>
    <name evidence="15" type="ORF">P4O66_014526</name>
</gene>
<dbReference type="InterPro" id="IPR022353">
    <property type="entry name" value="Insulin_CS"/>
</dbReference>
<comment type="caution">
    <text evidence="15">The sequence shown here is derived from an EMBL/GenBank/DDBJ whole genome shotgun (WGS) entry which is preliminary data.</text>
</comment>
<feature type="domain" description="Insulin-like" evidence="14">
    <location>
        <begin position="28"/>
        <end position="154"/>
    </location>
</feature>
<organism evidence="15 16">
    <name type="scientific">Electrophorus voltai</name>
    <dbReference type="NCBI Taxonomy" id="2609070"/>
    <lineage>
        <taxon>Eukaryota</taxon>
        <taxon>Metazoa</taxon>
        <taxon>Chordata</taxon>
        <taxon>Craniata</taxon>
        <taxon>Vertebrata</taxon>
        <taxon>Euteleostomi</taxon>
        <taxon>Actinopterygii</taxon>
        <taxon>Neopterygii</taxon>
        <taxon>Teleostei</taxon>
        <taxon>Ostariophysi</taxon>
        <taxon>Gymnotiformes</taxon>
        <taxon>Gymnotoidei</taxon>
        <taxon>Gymnotidae</taxon>
        <taxon>Electrophorus</taxon>
    </lineage>
</organism>
<keyword evidence="16" id="KW-1185">Reference proteome</keyword>
<evidence type="ECO:0000313" key="16">
    <source>
        <dbReference type="Proteomes" id="UP001239994"/>
    </source>
</evidence>
<comment type="subcellular location">
    <subcellularLocation>
        <location evidence="1 11">Secreted</location>
    </subcellularLocation>
</comment>
<dbReference type="Pfam" id="PF00049">
    <property type="entry name" value="Insulin"/>
    <property type="match status" value="1"/>
</dbReference>
<evidence type="ECO:0000256" key="13">
    <source>
        <dbReference type="SAM" id="SignalP"/>
    </source>
</evidence>
<evidence type="ECO:0000256" key="2">
    <source>
        <dbReference type="ARBA" id="ARBA00009034"/>
    </source>
</evidence>
<sequence>MMNIKWFVIFAIFLNVDADRSKGQDVRLKLCGREFIRMVVMSCGSSRMARYAPDSDRSHGSSQSGNWRNGFGRSLLTQFTDIQHSEEDQGPDNVPQESVTNLPSSSHMEPPEKKTEQLTTRHAMSASARSQRDAGPAGVCCRLGCTMSEFVQYC</sequence>
<evidence type="ECO:0000256" key="3">
    <source>
        <dbReference type="ARBA" id="ARBA00014427"/>
    </source>
</evidence>
<dbReference type="SUPFAM" id="SSF56994">
    <property type="entry name" value="Insulin-like"/>
    <property type="match status" value="1"/>
</dbReference>
<name>A0AAD9DPR9_9TELE</name>
<feature type="chain" id="PRO_5042135550" description="Insulin-like 3" evidence="13">
    <location>
        <begin position="19"/>
        <end position="154"/>
    </location>
</feature>
<dbReference type="GO" id="GO:0007193">
    <property type="term" value="P:adenylate cyclase-inhibiting G protein-coupled receptor signaling pathway"/>
    <property type="evidence" value="ECO:0007669"/>
    <property type="project" value="TreeGrafter"/>
</dbReference>
<evidence type="ECO:0000256" key="4">
    <source>
        <dbReference type="ARBA" id="ARBA00022525"/>
    </source>
</evidence>
<dbReference type="AlphaFoldDB" id="A0AAD9DPR9"/>
<dbReference type="InterPro" id="IPR016179">
    <property type="entry name" value="Insulin-like"/>
</dbReference>
<evidence type="ECO:0000259" key="14">
    <source>
        <dbReference type="SMART" id="SM00078"/>
    </source>
</evidence>
<evidence type="ECO:0000256" key="7">
    <source>
        <dbReference type="ARBA" id="ARBA00023157"/>
    </source>
</evidence>
<accession>A0AAD9DPR9</accession>
<evidence type="ECO:0000256" key="9">
    <source>
        <dbReference type="ARBA" id="ARBA00032209"/>
    </source>
</evidence>
<dbReference type="EMBL" id="JAROKS010000021">
    <property type="protein sequence ID" value="KAK1790665.1"/>
    <property type="molecule type" value="Genomic_DNA"/>
</dbReference>